<dbReference type="InterPro" id="IPR014004">
    <property type="entry name" value="Transpt-assoc_nodulatn_dom_bac"/>
</dbReference>
<dbReference type="Gene3D" id="3.30.1340.30">
    <property type="match status" value="1"/>
</dbReference>
<evidence type="ECO:0000259" key="2">
    <source>
        <dbReference type="PROSITE" id="PS50914"/>
    </source>
</evidence>
<accession>A0A0W0V8U5</accession>
<dbReference type="SMART" id="SM00749">
    <property type="entry name" value="BON"/>
    <property type="match status" value="1"/>
</dbReference>
<dbReference type="PROSITE" id="PS51257">
    <property type="entry name" value="PROKAR_LIPOPROTEIN"/>
    <property type="match status" value="1"/>
</dbReference>
<evidence type="ECO:0000313" key="4">
    <source>
        <dbReference type="Proteomes" id="UP000055035"/>
    </source>
</evidence>
<feature type="domain" description="BON" evidence="2">
    <location>
        <begin position="34"/>
        <end position="101"/>
    </location>
</feature>
<evidence type="ECO:0000256" key="1">
    <source>
        <dbReference type="SAM" id="SignalP"/>
    </source>
</evidence>
<dbReference type="PATRIC" id="fig|456.5.peg.924"/>
<dbReference type="Pfam" id="PF04972">
    <property type="entry name" value="BON"/>
    <property type="match status" value="1"/>
</dbReference>
<feature type="chain" id="PRO_5006914574" evidence="1">
    <location>
        <begin position="22"/>
        <end position="101"/>
    </location>
</feature>
<dbReference type="EMBL" id="LNYJ01000011">
    <property type="protein sequence ID" value="KTD16563.1"/>
    <property type="molecule type" value="Genomic_DNA"/>
</dbReference>
<keyword evidence="3" id="KW-0449">Lipoprotein</keyword>
<proteinExistence type="predicted"/>
<dbReference type="Proteomes" id="UP000055035">
    <property type="component" value="Unassembled WGS sequence"/>
</dbReference>
<dbReference type="InterPro" id="IPR051686">
    <property type="entry name" value="Lipoprotein_DolP"/>
</dbReference>
<name>A0A0W0V8U5_9GAMM</name>
<gene>
    <name evidence="3" type="ORF">Ljor_0869</name>
</gene>
<keyword evidence="4" id="KW-1185">Reference proteome</keyword>
<dbReference type="RefSeq" id="WP_058470405.1">
    <property type="nucleotide sequence ID" value="NZ_CAAAIC010000002.1"/>
</dbReference>
<keyword evidence="1" id="KW-0732">Signal</keyword>
<dbReference type="OrthoDB" id="5647907at2"/>
<sequence>MLRIFKNIVILVLISGIVACAAGPTSESTGQYLDSSAVTAKVKAELIDKLGAKGFAIKVNTFKGVVQLSGFVNNALTRQRAAAIASRVEGVKRIRNDLIIK</sequence>
<dbReference type="STRING" id="456.Ljor_0869"/>
<dbReference type="PANTHER" id="PTHR34606:SF16">
    <property type="entry name" value="BON DOMAIN-CONTAINING PROTEIN"/>
    <property type="match status" value="1"/>
</dbReference>
<reference evidence="3 4" key="1">
    <citation type="submission" date="2015-11" db="EMBL/GenBank/DDBJ databases">
        <title>Genomic analysis of 38 Legionella species identifies large and diverse effector repertoires.</title>
        <authorList>
            <person name="Burstein D."/>
            <person name="Amaro F."/>
            <person name="Zusman T."/>
            <person name="Lifshitz Z."/>
            <person name="Cohen O."/>
            <person name="Gilbert J.A."/>
            <person name="Pupko T."/>
            <person name="Shuman H.A."/>
            <person name="Segal G."/>
        </authorList>
    </citation>
    <scope>NUCLEOTIDE SEQUENCE [LARGE SCALE GENOMIC DNA]</scope>
    <source>
        <strain evidence="3 4">BL-540</strain>
    </source>
</reference>
<dbReference type="AlphaFoldDB" id="A0A0W0V8U5"/>
<dbReference type="PANTHER" id="PTHR34606">
    <property type="entry name" value="BON DOMAIN-CONTAINING PROTEIN"/>
    <property type="match status" value="1"/>
</dbReference>
<dbReference type="InterPro" id="IPR007055">
    <property type="entry name" value="BON_dom"/>
</dbReference>
<comment type="caution">
    <text evidence="3">The sequence shown here is derived from an EMBL/GenBank/DDBJ whole genome shotgun (WGS) entry which is preliminary data.</text>
</comment>
<feature type="signal peptide" evidence="1">
    <location>
        <begin position="1"/>
        <end position="21"/>
    </location>
</feature>
<organism evidence="3 4">
    <name type="scientific">Legionella jordanis</name>
    <dbReference type="NCBI Taxonomy" id="456"/>
    <lineage>
        <taxon>Bacteria</taxon>
        <taxon>Pseudomonadati</taxon>
        <taxon>Pseudomonadota</taxon>
        <taxon>Gammaproteobacteria</taxon>
        <taxon>Legionellales</taxon>
        <taxon>Legionellaceae</taxon>
        <taxon>Legionella</taxon>
    </lineage>
</organism>
<evidence type="ECO:0000313" key="3">
    <source>
        <dbReference type="EMBL" id="KTD16563.1"/>
    </source>
</evidence>
<protein>
    <submittedName>
        <fullName evidence="3">Putative periplasmic or secreted lipoprotein</fullName>
    </submittedName>
</protein>
<dbReference type="PROSITE" id="PS50914">
    <property type="entry name" value="BON"/>
    <property type="match status" value="1"/>
</dbReference>